<dbReference type="EMBL" id="MU157941">
    <property type="protein sequence ID" value="KAF9522549.1"/>
    <property type="molecule type" value="Genomic_DNA"/>
</dbReference>
<sequence length="222" mass="25128">MSVLSYFLFLIFVLPLVLQMRSYLQSELLIPDLSHRDPSDMAVATFNPAPSSLQFYGLHGSPWLFFDAIYRSNNSPVQKSDTICAEQELKHGWSLVDENETISLPSSERERNQDPNSHHLPILYFRVRSSWASTPNSARHSAPCQKINSDQRTLLVPSLPTARVVRSPTPLSSNLAVPQLGFQRNRSLKYQRTDHIPRTDSSANTPHFSLFVPATARKVLQL</sequence>
<evidence type="ECO:0000256" key="1">
    <source>
        <dbReference type="SAM" id="SignalP"/>
    </source>
</evidence>
<dbReference type="Proteomes" id="UP000807306">
    <property type="component" value="Unassembled WGS sequence"/>
</dbReference>
<reference evidence="2" key="1">
    <citation type="submission" date="2020-11" db="EMBL/GenBank/DDBJ databases">
        <authorList>
            <consortium name="DOE Joint Genome Institute"/>
            <person name="Ahrendt S."/>
            <person name="Riley R."/>
            <person name="Andreopoulos W."/>
            <person name="Labutti K."/>
            <person name="Pangilinan J."/>
            <person name="Ruiz-Duenas F.J."/>
            <person name="Barrasa J.M."/>
            <person name="Sanchez-Garcia M."/>
            <person name="Camarero S."/>
            <person name="Miyauchi S."/>
            <person name="Serrano A."/>
            <person name="Linde D."/>
            <person name="Babiker R."/>
            <person name="Drula E."/>
            <person name="Ayuso-Fernandez I."/>
            <person name="Pacheco R."/>
            <person name="Padilla G."/>
            <person name="Ferreira P."/>
            <person name="Barriuso J."/>
            <person name="Kellner H."/>
            <person name="Castanera R."/>
            <person name="Alfaro M."/>
            <person name="Ramirez L."/>
            <person name="Pisabarro A.G."/>
            <person name="Kuo A."/>
            <person name="Tritt A."/>
            <person name="Lipzen A."/>
            <person name="He G."/>
            <person name="Yan M."/>
            <person name="Ng V."/>
            <person name="Cullen D."/>
            <person name="Martin F."/>
            <person name="Rosso M.-N."/>
            <person name="Henrissat B."/>
            <person name="Hibbett D."/>
            <person name="Martinez A.T."/>
            <person name="Grigoriev I.V."/>
        </authorList>
    </citation>
    <scope>NUCLEOTIDE SEQUENCE</scope>
    <source>
        <strain evidence="2">CBS 506.95</strain>
    </source>
</reference>
<comment type="caution">
    <text evidence="2">The sequence shown here is derived from an EMBL/GenBank/DDBJ whole genome shotgun (WGS) entry which is preliminary data.</text>
</comment>
<evidence type="ECO:0000313" key="2">
    <source>
        <dbReference type="EMBL" id="KAF9522549.1"/>
    </source>
</evidence>
<feature type="chain" id="PRO_5040180264" evidence="1">
    <location>
        <begin position="20"/>
        <end position="222"/>
    </location>
</feature>
<name>A0A9P6E512_9AGAR</name>
<gene>
    <name evidence="2" type="ORF">CPB83DRAFT_899551</name>
</gene>
<keyword evidence="1" id="KW-0732">Signal</keyword>
<accession>A0A9P6E512</accession>
<evidence type="ECO:0000313" key="3">
    <source>
        <dbReference type="Proteomes" id="UP000807306"/>
    </source>
</evidence>
<dbReference type="AlphaFoldDB" id="A0A9P6E512"/>
<keyword evidence="3" id="KW-1185">Reference proteome</keyword>
<protein>
    <submittedName>
        <fullName evidence="2">Uncharacterized protein</fullName>
    </submittedName>
</protein>
<organism evidence="2 3">
    <name type="scientific">Crepidotus variabilis</name>
    <dbReference type="NCBI Taxonomy" id="179855"/>
    <lineage>
        <taxon>Eukaryota</taxon>
        <taxon>Fungi</taxon>
        <taxon>Dikarya</taxon>
        <taxon>Basidiomycota</taxon>
        <taxon>Agaricomycotina</taxon>
        <taxon>Agaricomycetes</taxon>
        <taxon>Agaricomycetidae</taxon>
        <taxon>Agaricales</taxon>
        <taxon>Agaricineae</taxon>
        <taxon>Crepidotaceae</taxon>
        <taxon>Crepidotus</taxon>
    </lineage>
</organism>
<proteinExistence type="predicted"/>
<feature type="signal peptide" evidence="1">
    <location>
        <begin position="1"/>
        <end position="19"/>
    </location>
</feature>